<dbReference type="KEGG" id="halg:HUG10_13890"/>
<evidence type="ECO:0000313" key="2">
    <source>
        <dbReference type="EMBL" id="QLG28569.1"/>
    </source>
</evidence>
<feature type="transmembrane region" description="Helical" evidence="1">
    <location>
        <begin position="121"/>
        <end position="147"/>
    </location>
</feature>
<keyword evidence="3" id="KW-1185">Reference proteome</keyword>
<evidence type="ECO:0008006" key="4">
    <source>
        <dbReference type="Google" id="ProtNLM"/>
    </source>
</evidence>
<dbReference type="EMBL" id="CP058529">
    <property type="protein sequence ID" value="QLG28569.1"/>
    <property type="molecule type" value="Genomic_DNA"/>
</dbReference>
<feature type="transmembrane region" description="Helical" evidence="1">
    <location>
        <begin position="90"/>
        <end position="109"/>
    </location>
</feature>
<dbReference type="GeneID" id="56029945"/>
<dbReference type="Proteomes" id="UP000509750">
    <property type="component" value="Chromosome"/>
</dbReference>
<gene>
    <name evidence="2" type="ORF">HUG10_13890</name>
</gene>
<proteinExistence type="predicted"/>
<organism evidence="2 3">
    <name type="scientific">Halorarum halophilum</name>
    <dbReference type="NCBI Taxonomy" id="2743090"/>
    <lineage>
        <taxon>Archaea</taxon>
        <taxon>Methanobacteriati</taxon>
        <taxon>Methanobacteriota</taxon>
        <taxon>Stenosarchaea group</taxon>
        <taxon>Halobacteria</taxon>
        <taxon>Halobacteriales</taxon>
        <taxon>Haloferacaceae</taxon>
        <taxon>Halorarum</taxon>
    </lineage>
</organism>
<feature type="transmembrane region" description="Helical" evidence="1">
    <location>
        <begin position="9"/>
        <end position="27"/>
    </location>
</feature>
<protein>
    <recommendedName>
        <fullName evidence="4">DUF1109 domain-containing protein</fullName>
    </recommendedName>
</protein>
<feature type="transmembrane region" description="Helical" evidence="1">
    <location>
        <begin position="33"/>
        <end position="52"/>
    </location>
</feature>
<dbReference type="AlphaFoldDB" id="A0A7D5GYG7"/>
<accession>A0A7D5GYG7</accession>
<feature type="transmembrane region" description="Helical" evidence="1">
    <location>
        <begin position="64"/>
        <end position="84"/>
    </location>
</feature>
<dbReference type="OrthoDB" id="343036at2157"/>
<keyword evidence="1" id="KW-0472">Membrane</keyword>
<dbReference type="RefSeq" id="WP_179170143.1">
    <property type="nucleotide sequence ID" value="NZ_CP058529.1"/>
</dbReference>
<reference evidence="2 3" key="1">
    <citation type="submission" date="2020-07" db="EMBL/GenBank/DDBJ databases">
        <title>Gai3-2, isolated from salt lake.</title>
        <authorList>
            <person name="Cui H."/>
            <person name="Shi X."/>
        </authorList>
    </citation>
    <scope>NUCLEOTIDE SEQUENCE [LARGE SCALE GENOMIC DNA]</scope>
    <source>
        <strain evidence="2 3">Gai3-2</strain>
    </source>
</reference>
<name>A0A7D5GYG7_9EURY</name>
<keyword evidence="1" id="KW-1133">Transmembrane helix</keyword>
<keyword evidence="1" id="KW-0812">Transmembrane</keyword>
<evidence type="ECO:0000256" key="1">
    <source>
        <dbReference type="SAM" id="Phobius"/>
    </source>
</evidence>
<evidence type="ECO:0000313" key="3">
    <source>
        <dbReference type="Proteomes" id="UP000509750"/>
    </source>
</evidence>
<sequence length="282" mass="30121">MVRLNSETLFNAAAAIVATIAALIFIVNVEFDYSPVSKVALVLAFLAGILLITQRTGDNQLTVLGYGVIVTSCVALFLDVVNTFDAGNTLTALGLLVIAALLFGLRTRLGEDHRFLTGTQATSLFGVLAALAAVVLVVDVATGGLAYELRPESEVEVVEEPRGESRLATLVVTNPTPFPERVDTPRYGVCAAGNWSEFAPPSEPGEPEREVRLHVDVQSGYNEHVFGYGTRSYPVSVYLDGADFDGETFPVETTSGCPDEGTGPPYIALFEVPVDRPYGYAV</sequence>